<comment type="caution">
    <text evidence="2">The sequence shown here is derived from an EMBL/GenBank/DDBJ whole genome shotgun (WGS) entry which is preliminary data.</text>
</comment>
<keyword evidence="1" id="KW-1133">Transmembrane helix</keyword>
<proteinExistence type="predicted"/>
<evidence type="ECO:0000256" key="1">
    <source>
        <dbReference type="SAM" id="Phobius"/>
    </source>
</evidence>
<dbReference type="Proteomes" id="UP000249056">
    <property type="component" value="Unassembled WGS sequence"/>
</dbReference>
<evidence type="ECO:0000313" key="3">
    <source>
        <dbReference type="Proteomes" id="UP000249056"/>
    </source>
</evidence>
<evidence type="ECO:0000313" key="2">
    <source>
        <dbReference type="EMBL" id="RAL61831.1"/>
    </source>
</evidence>
<keyword evidence="1" id="KW-0812">Transmembrane</keyword>
<organism evidence="2 3">
    <name type="scientific">Monilinia fructigena</name>
    <dbReference type="NCBI Taxonomy" id="38457"/>
    <lineage>
        <taxon>Eukaryota</taxon>
        <taxon>Fungi</taxon>
        <taxon>Dikarya</taxon>
        <taxon>Ascomycota</taxon>
        <taxon>Pezizomycotina</taxon>
        <taxon>Leotiomycetes</taxon>
        <taxon>Helotiales</taxon>
        <taxon>Sclerotiniaceae</taxon>
        <taxon>Monilinia</taxon>
    </lineage>
</organism>
<name>A0A395INV6_9HELO</name>
<gene>
    <name evidence="2" type="ORF">DID88_002894</name>
</gene>
<dbReference type="AlphaFoldDB" id="A0A395INV6"/>
<dbReference type="EMBL" id="QKRW01000028">
    <property type="protein sequence ID" value="RAL61831.1"/>
    <property type="molecule type" value="Genomic_DNA"/>
</dbReference>
<reference evidence="2 3" key="1">
    <citation type="submission" date="2018-06" db="EMBL/GenBank/DDBJ databases">
        <title>Genome Sequence of the Brown Rot Fungal Pathogen Monilinia fructigena.</title>
        <authorList>
            <person name="Landi L."/>
            <person name="De Miccolis Angelini R.M."/>
            <person name="Pollastro S."/>
            <person name="Abate D."/>
            <person name="Faretra F."/>
            <person name="Romanazzi G."/>
        </authorList>
    </citation>
    <scope>NUCLEOTIDE SEQUENCE [LARGE SCALE GENOMIC DNA]</scope>
    <source>
        <strain evidence="2 3">Mfrg269</strain>
    </source>
</reference>
<keyword evidence="1" id="KW-0472">Membrane</keyword>
<accession>A0A395INV6</accession>
<protein>
    <submittedName>
        <fullName evidence="2">Uncharacterized protein</fullName>
    </submittedName>
</protein>
<sequence length="99" mass="11151">MNKTLEVIFTVKDSHRDPNAIASNKKEKMYLPTTTWTWAFMIAATLQAAAVLAIESYVFAKFQTSLVAGKEQIALDRTIPTYLTPQILDLPNLYCLVEI</sequence>
<feature type="transmembrane region" description="Helical" evidence="1">
    <location>
        <begin position="36"/>
        <end position="60"/>
    </location>
</feature>
<keyword evidence="3" id="KW-1185">Reference proteome</keyword>
<dbReference type="OrthoDB" id="2448307at2759"/>